<sequence length="298" mass="32620">MIYQSAIQLIGDTPLYQFKHPNVQLYAKLENQNIGGSVKDRLGYHLIERALQEGLIQQGDTVVEPTAGNTGIGLAIAAQHFGVELIVTVPAKFSIEKQQLVRALGAKVIETSEDEGMDGAITRAKKLVSKGIAQYMPNQFDNEWNPEAYVGLADELMRDINGNIDVLIAGGGSGGTLVGVARRLREYNPHLETVLVQPVGATLEGHPEAPYAIEGIGMSRYSTFINPDEINRISWVSDEEAFQATRHLARHHSLLLGSSSGAAYVAMQREAEQAEGNLNIVTIFPDRIERYLQSNVLE</sequence>
<dbReference type="InterPro" id="IPR036052">
    <property type="entry name" value="TrpB-like_PALP_sf"/>
</dbReference>
<dbReference type="Proteomes" id="UP000622653">
    <property type="component" value="Unassembled WGS sequence"/>
</dbReference>
<comment type="similarity">
    <text evidence="2">Belongs to the cysteine synthase/cystathionine beta-synthase family.</text>
</comment>
<dbReference type="Gene3D" id="3.40.50.1100">
    <property type="match status" value="2"/>
</dbReference>
<feature type="domain" description="Tryptophan synthase beta chain-like PALP" evidence="7">
    <location>
        <begin position="8"/>
        <end position="286"/>
    </location>
</feature>
<dbReference type="RefSeq" id="WP_194562596.1">
    <property type="nucleotide sequence ID" value="NZ_JADKPV010000002.1"/>
</dbReference>
<dbReference type="InterPro" id="IPR050214">
    <property type="entry name" value="Cys_Synth/Cystath_Beta-Synth"/>
</dbReference>
<keyword evidence="3" id="KW-0028">Amino-acid biosynthesis</keyword>
<dbReference type="CDD" id="cd01561">
    <property type="entry name" value="CBS_like"/>
    <property type="match status" value="1"/>
</dbReference>
<keyword evidence="6" id="KW-0198">Cysteine biosynthesis</keyword>
<reference evidence="8" key="1">
    <citation type="submission" date="2020-11" db="EMBL/GenBank/DDBJ databases">
        <title>Multidrug resistant novel bacterium Savagea serpentis sp. nov., isolated from the scats of a vine snake (Ahaetulla nasuta).</title>
        <authorList>
            <person name="Venkata Ramana V."/>
            <person name="Vikas Patil S."/>
            <person name="Yogita Lugani V."/>
        </authorList>
    </citation>
    <scope>NUCLEOTIDE SEQUENCE</scope>
    <source>
        <strain evidence="8">SN6</strain>
    </source>
</reference>
<dbReference type="InterPro" id="IPR001926">
    <property type="entry name" value="TrpB-like_PALP"/>
</dbReference>
<organism evidence="8 9">
    <name type="scientific">Savagea serpentis</name>
    <dbReference type="NCBI Taxonomy" id="2785297"/>
    <lineage>
        <taxon>Bacteria</taxon>
        <taxon>Bacillati</taxon>
        <taxon>Bacillota</taxon>
        <taxon>Bacilli</taxon>
        <taxon>Bacillales</taxon>
        <taxon>Caryophanaceae</taxon>
        <taxon>Savagea</taxon>
    </lineage>
</organism>
<dbReference type="AlphaFoldDB" id="A0A8J7G4A4"/>
<dbReference type="EMBL" id="JADKPV010000002">
    <property type="protein sequence ID" value="MBF4501122.1"/>
    <property type="molecule type" value="Genomic_DNA"/>
</dbReference>
<accession>A0A8J7G4A4</accession>
<dbReference type="SUPFAM" id="SSF53686">
    <property type="entry name" value="Tryptophan synthase beta subunit-like PLP-dependent enzymes"/>
    <property type="match status" value="1"/>
</dbReference>
<dbReference type="Pfam" id="PF00291">
    <property type="entry name" value="PALP"/>
    <property type="match status" value="1"/>
</dbReference>
<gene>
    <name evidence="8" type="ORF">IRY55_07060</name>
</gene>
<comment type="cofactor">
    <cofactor evidence="1">
        <name>pyridoxal 5'-phosphate</name>
        <dbReference type="ChEBI" id="CHEBI:597326"/>
    </cofactor>
</comment>
<evidence type="ECO:0000256" key="4">
    <source>
        <dbReference type="ARBA" id="ARBA00022679"/>
    </source>
</evidence>
<name>A0A8J7G4A4_9BACL</name>
<evidence type="ECO:0000313" key="9">
    <source>
        <dbReference type="Proteomes" id="UP000622653"/>
    </source>
</evidence>
<evidence type="ECO:0000256" key="1">
    <source>
        <dbReference type="ARBA" id="ARBA00001933"/>
    </source>
</evidence>
<dbReference type="PANTHER" id="PTHR10314">
    <property type="entry name" value="CYSTATHIONINE BETA-SYNTHASE"/>
    <property type="match status" value="1"/>
</dbReference>
<dbReference type="FunFam" id="3.40.50.1100:FF:000016">
    <property type="entry name" value="Cysteine synthase A"/>
    <property type="match status" value="1"/>
</dbReference>
<dbReference type="GO" id="GO:0019344">
    <property type="term" value="P:cysteine biosynthetic process"/>
    <property type="evidence" value="ECO:0007669"/>
    <property type="project" value="UniProtKB-KW"/>
</dbReference>
<evidence type="ECO:0000259" key="7">
    <source>
        <dbReference type="Pfam" id="PF00291"/>
    </source>
</evidence>
<evidence type="ECO:0000256" key="5">
    <source>
        <dbReference type="ARBA" id="ARBA00022898"/>
    </source>
</evidence>
<proteinExistence type="inferred from homology"/>
<comment type="caution">
    <text evidence="8">The sequence shown here is derived from an EMBL/GenBank/DDBJ whole genome shotgun (WGS) entry which is preliminary data.</text>
</comment>
<evidence type="ECO:0000256" key="2">
    <source>
        <dbReference type="ARBA" id="ARBA00007103"/>
    </source>
</evidence>
<protein>
    <submittedName>
        <fullName evidence="8">PLP-dependent cysteine synthase family protein</fullName>
    </submittedName>
</protein>
<keyword evidence="9" id="KW-1185">Reference proteome</keyword>
<evidence type="ECO:0000256" key="3">
    <source>
        <dbReference type="ARBA" id="ARBA00022605"/>
    </source>
</evidence>
<evidence type="ECO:0000313" key="8">
    <source>
        <dbReference type="EMBL" id="MBF4501122.1"/>
    </source>
</evidence>
<dbReference type="GO" id="GO:0016740">
    <property type="term" value="F:transferase activity"/>
    <property type="evidence" value="ECO:0007669"/>
    <property type="project" value="UniProtKB-KW"/>
</dbReference>
<keyword evidence="4" id="KW-0808">Transferase</keyword>
<evidence type="ECO:0000256" key="6">
    <source>
        <dbReference type="ARBA" id="ARBA00023192"/>
    </source>
</evidence>
<keyword evidence="5" id="KW-0663">Pyridoxal phosphate</keyword>